<reference evidence="3" key="1">
    <citation type="submission" date="2021-07" db="EMBL/GenBank/DDBJ databases">
        <authorList>
            <person name="Durling M."/>
        </authorList>
    </citation>
    <scope>NUCLEOTIDE SEQUENCE</scope>
</reference>
<name>A0A9N9LDE2_9HELO</name>
<evidence type="ECO:0000313" key="4">
    <source>
        <dbReference type="Proteomes" id="UP000701801"/>
    </source>
</evidence>
<protein>
    <recommendedName>
        <fullName evidence="2">CorA-like transporter domain-containing protein</fullName>
    </recommendedName>
</protein>
<feature type="transmembrane region" description="Helical" evidence="1">
    <location>
        <begin position="402"/>
        <end position="421"/>
    </location>
</feature>
<evidence type="ECO:0000256" key="1">
    <source>
        <dbReference type="SAM" id="Phobius"/>
    </source>
</evidence>
<dbReference type="Gene3D" id="1.20.58.340">
    <property type="entry name" value="Magnesium transport protein CorA, transmembrane region"/>
    <property type="match status" value="1"/>
</dbReference>
<gene>
    <name evidence="3" type="ORF">HYALB_00008751</name>
</gene>
<sequence length="485" mass="55231">MVRITTIQQYYCDDDDLYPLLADTFAPGTYTVTNLNDGGRRIEAPRRLTEQELLWLRSQKDAREERRRQQELQDYEDAYGPSGYWRIIIALGERICTASLSVMICYEKNIIKTIEGLEDCLFDAGQLDEKLSTTHPRASLLKAGKLILSRLSVTPQFNNIFTCFGYENGPGANGRGGFCEETKGEKAGHLTFETGYILKHVESKPGSEIPFSIRQLGVYQKFTVSTQKSSSLLIQPSLKVEKRIIELAKDRDIGKICAHWKNFHEIHLGTVSSNWTEYIKLIDAKVCEVEGAVCYARPNDNSPDRVTFTTLQNLKKYNDTLIRITSALELNIFVPSKLNATAIKRQSLDKTEASEQYDEFREAIQMCITEHNFLKHHVSLIQECSRELASLTIQEAQSMRTITFVAGIYLPASFTATFLSMGFLHVESLNGIMKLHATADMWFYLALTAPLMLVTMVGWWLWQFRVRQRLAKKARDIEDDVSKSA</sequence>
<keyword evidence="1" id="KW-0472">Membrane</keyword>
<keyword evidence="4" id="KW-1185">Reference proteome</keyword>
<organism evidence="3 4">
    <name type="scientific">Hymenoscyphus albidus</name>
    <dbReference type="NCBI Taxonomy" id="595503"/>
    <lineage>
        <taxon>Eukaryota</taxon>
        <taxon>Fungi</taxon>
        <taxon>Dikarya</taxon>
        <taxon>Ascomycota</taxon>
        <taxon>Pezizomycotina</taxon>
        <taxon>Leotiomycetes</taxon>
        <taxon>Helotiales</taxon>
        <taxon>Helotiaceae</taxon>
        <taxon>Hymenoscyphus</taxon>
    </lineage>
</organism>
<dbReference type="InterPro" id="IPR058257">
    <property type="entry name" value="CorA-like_dom"/>
</dbReference>
<keyword evidence="1" id="KW-1133">Transmembrane helix</keyword>
<dbReference type="Proteomes" id="UP000701801">
    <property type="component" value="Unassembled WGS sequence"/>
</dbReference>
<feature type="transmembrane region" description="Helical" evidence="1">
    <location>
        <begin position="441"/>
        <end position="462"/>
    </location>
</feature>
<dbReference type="OrthoDB" id="5396681at2759"/>
<dbReference type="Pfam" id="PF26616">
    <property type="entry name" value="CorA-like"/>
    <property type="match status" value="1"/>
</dbReference>
<accession>A0A9N9LDE2</accession>
<dbReference type="AlphaFoldDB" id="A0A9N9LDE2"/>
<feature type="domain" description="CorA-like transporter" evidence="2">
    <location>
        <begin position="192"/>
        <end position="287"/>
    </location>
</feature>
<evidence type="ECO:0000259" key="2">
    <source>
        <dbReference type="Pfam" id="PF26616"/>
    </source>
</evidence>
<keyword evidence="1" id="KW-0812">Transmembrane</keyword>
<dbReference type="EMBL" id="CAJVRM010000065">
    <property type="protein sequence ID" value="CAG8973159.1"/>
    <property type="molecule type" value="Genomic_DNA"/>
</dbReference>
<comment type="caution">
    <text evidence="3">The sequence shown here is derived from an EMBL/GenBank/DDBJ whole genome shotgun (WGS) entry which is preliminary data.</text>
</comment>
<evidence type="ECO:0000313" key="3">
    <source>
        <dbReference type="EMBL" id="CAG8973159.1"/>
    </source>
</evidence>
<proteinExistence type="predicted"/>